<dbReference type="Pfam" id="PF01209">
    <property type="entry name" value="Ubie_methyltran"/>
    <property type="match status" value="1"/>
</dbReference>
<dbReference type="PANTHER" id="PTHR43591">
    <property type="entry name" value="METHYLTRANSFERASE"/>
    <property type="match status" value="1"/>
</dbReference>
<dbReference type="EMBL" id="BAAAYK010000038">
    <property type="protein sequence ID" value="GAA3358912.1"/>
    <property type="molecule type" value="Genomic_DNA"/>
</dbReference>
<dbReference type="Gene3D" id="3.40.50.150">
    <property type="entry name" value="Vaccinia Virus protein VP39"/>
    <property type="match status" value="1"/>
</dbReference>
<keyword evidence="2" id="KW-1185">Reference proteome</keyword>
<sequence length="234" mass="26002">MNPRVTTLFDRGGRDYDALVAANPGYHRDLHRSARRLRIPGDGHGLHLLDLGCGTGASTRALHRALPAATITAVDGSARMLARAREKPWPTTVRFVHADAHDLPDAGVHGPFDGILAAYLLRNLPDPDAGLRLLHDLLRPGAPLAVHDYSLPRRRADRLLWHAVCWSVIIPAGRWVTGDTALYRYLWRSALDFDSPPELTARMRRTGFTGVRVEPMSGWQRTLTHTFLGRRPVA</sequence>
<comment type="caution">
    <text evidence="1">The sequence shown here is derived from an EMBL/GenBank/DDBJ whole genome shotgun (WGS) entry which is preliminary data.</text>
</comment>
<dbReference type="RefSeq" id="WP_258341102.1">
    <property type="nucleotide sequence ID" value="NZ_BAAAYK010000038.1"/>
</dbReference>
<accession>A0ABP6RQT9</accession>
<dbReference type="Proteomes" id="UP001500483">
    <property type="component" value="Unassembled WGS sequence"/>
</dbReference>
<dbReference type="GO" id="GO:0032259">
    <property type="term" value="P:methylation"/>
    <property type="evidence" value="ECO:0007669"/>
    <property type="project" value="UniProtKB-KW"/>
</dbReference>
<reference evidence="2" key="1">
    <citation type="journal article" date="2019" name="Int. J. Syst. Evol. Microbiol.">
        <title>The Global Catalogue of Microorganisms (GCM) 10K type strain sequencing project: providing services to taxonomists for standard genome sequencing and annotation.</title>
        <authorList>
            <consortium name="The Broad Institute Genomics Platform"/>
            <consortium name="The Broad Institute Genome Sequencing Center for Infectious Disease"/>
            <person name="Wu L."/>
            <person name="Ma J."/>
        </authorList>
    </citation>
    <scope>NUCLEOTIDE SEQUENCE [LARGE SCALE GENOMIC DNA]</scope>
    <source>
        <strain evidence="2">JCM 9687</strain>
    </source>
</reference>
<evidence type="ECO:0000313" key="2">
    <source>
        <dbReference type="Proteomes" id="UP001500483"/>
    </source>
</evidence>
<dbReference type="SUPFAM" id="SSF53335">
    <property type="entry name" value="S-adenosyl-L-methionine-dependent methyltransferases"/>
    <property type="match status" value="1"/>
</dbReference>
<proteinExistence type="predicted"/>
<name>A0ABP6RQT9_9PSEU</name>
<gene>
    <name evidence="1" type="ORF">GCM10020366_32840</name>
</gene>
<evidence type="ECO:0000313" key="1">
    <source>
        <dbReference type="EMBL" id="GAA3358912.1"/>
    </source>
</evidence>
<keyword evidence="1" id="KW-0808">Transferase</keyword>
<protein>
    <submittedName>
        <fullName evidence="1">Class I SAM-dependent methyltransferase</fullName>
    </submittedName>
</protein>
<keyword evidence="1" id="KW-0489">Methyltransferase</keyword>
<dbReference type="PANTHER" id="PTHR43591:SF24">
    <property type="entry name" value="2-METHOXY-6-POLYPRENYL-1,4-BENZOQUINOL METHYLASE, MITOCHONDRIAL"/>
    <property type="match status" value="1"/>
</dbReference>
<dbReference type="CDD" id="cd02440">
    <property type="entry name" value="AdoMet_MTases"/>
    <property type="match status" value="1"/>
</dbReference>
<organism evidence="1 2">
    <name type="scientific">Saccharopolyspora gregorii</name>
    <dbReference type="NCBI Taxonomy" id="33914"/>
    <lineage>
        <taxon>Bacteria</taxon>
        <taxon>Bacillati</taxon>
        <taxon>Actinomycetota</taxon>
        <taxon>Actinomycetes</taxon>
        <taxon>Pseudonocardiales</taxon>
        <taxon>Pseudonocardiaceae</taxon>
        <taxon>Saccharopolyspora</taxon>
    </lineage>
</organism>
<dbReference type="InterPro" id="IPR029063">
    <property type="entry name" value="SAM-dependent_MTases_sf"/>
</dbReference>
<dbReference type="GO" id="GO:0008168">
    <property type="term" value="F:methyltransferase activity"/>
    <property type="evidence" value="ECO:0007669"/>
    <property type="project" value="UniProtKB-KW"/>
</dbReference>